<dbReference type="Ensembl" id="ENSEBUT00000019984.1">
    <property type="protein sequence ID" value="ENSEBUP00000019408.1"/>
    <property type="gene ID" value="ENSEBUG00000012073.1"/>
</dbReference>
<organism evidence="2 3">
    <name type="scientific">Eptatretus burgeri</name>
    <name type="common">Inshore hagfish</name>
    <dbReference type="NCBI Taxonomy" id="7764"/>
    <lineage>
        <taxon>Eukaryota</taxon>
        <taxon>Metazoa</taxon>
        <taxon>Chordata</taxon>
        <taxon>Craniata</taxon>
        <taxon>Vertebrata</taxon>
        <taxon>Cyclostomata</taxon>
        <taxon>Myxini</taxon>
        <taxon>Myxiniformes</taxon>
        <taxon>Myxinidae</taxon>
        <taxon>Eptatretinae</taxon>
        <taxon>Eptatretus</taxon>
    </lineage>
</organism>
<feature type="region of interest" description="Disordered" evidence="1">
    <location>
        <begin position="81"/>
        <end position="154"/>
    </location>
</feature>
<feature type="compositionally biased region" description="Acidic residues" evidence="1">
    <location>
        <begin position="81"/>
        <end position="136"/>
    </location>
</feature>
<evidence type="ECO:0000313" key="3">
    <source>
        <dbReference type="Proteomes" id="UP000694388"/>
    </source>
</evidence>
<evidence type="ECO:0008006" key="4">
    <source>
        <dbReference type="Google" id="ProtNLM"/>
    </source>
</evidence>
<name>A0A8C4QRH3_EPTBU</name>
<dbReference type="AlphaFoldDB" id="A0A8C4QRH3"/>
<reference evidence="2" key="1">
    <citation type="submission" date="2025-08" db="UniProtKB">
        <authorList>
            <consortium name="Ensembl"/>
        </authorList>
    </citation>
    <scope>IDENTIFICATION</scope>
</reference>
<keyword evidence="3" id="KW-1185">Reference proteome</keyword>
<dbReference type="Proteomes" id="UP000694388">
    <property type="component" value="Unplaced"/>
</dbReference>
<reference evidence="2" key="2">
    <citation type="submission" date="2025-09" db="UniProtKB">
        <authorList>
            <consortium name="Ensembl"/>
        </authorList>
    </citation>
    <scope>IDENTIFICATION</scope>
</reference>
<dbReference type="GeneTree" id="ENSGT00940000172686"/>
<evidence type="ECO:0000313" key="2">
    <source>
        <dbReference type="Ensembl" id="ENSEBUP00000019408.1"/>
    </source>
</evidence>
<evidence type="ECO:0000256" key="1">
    <source>
        <dbReference type="SAM" id="MobiDB-lite"/>
    </source>
</evidence>
<protein>
    <recommendedName>
        <fullName evidence="4">Mitochondrial protein M19</fullName>
    </recommendedName>
</protein>
<proteinExistence type="predicted"/>
<sequence length="154" mass="18217">MSASHWNKVMRLCAEWPVDQTKGGRELATALRLYVSQEMEKQVRTTPGTRLRGVDLNYINIFTQLDNEENFDEYQDEYQEYQDGSDEYQEYQDGSDEYQDEYQDGSDEYQDEYQEYQDGSDEYQDGSDEYQDEYQEYQDGSDGRVPRCPTLIGT</sequence>
<accession>A0A8C4QRH3</accession>